<dbReference type="NCBIfam" id="NF012211">
    <property type="entry name" value="tand_rpt_95"/>
    <property type="match status" value="6"/>
</dbReference>
<dbReference type="InterPro" id="IPR038707">
    <property type="entry name" value="TraQ_sf"/>
</dbReference>
<dbReference type="Gene3D" id="2.60.40.2410">
    <property type="entry name" value="Uncharacterised protein PF12988, DUF3872"/>
    <property type="match status" value="2"/>
</dbReference>
<dbReference type="SUPFAM" id="SSF49299">
    <property type="entry name" value="PKD domain"/>
    <property type="match status" value="1"/>
</dbReference>
<feature type="domain" description="PKD" evidence="1">
    <location>
        <begin position="965"/>
        <end position="1051"/>
    </location>
</feature>
<dbReference type="Gene3D" id="2.60.40.10">
    <property type="entry name" value="Immunoglobulins"/>
    <property type="match status" value="1"/>
</dbReference>
<dbReference type="PROSITE" id="PS50093">
    <property type="entry name" value="PKD"/>
    <property type="match status" value="1"/>
</dbReference>
<evidence type="ECO:0000313" key="2">
    <source>
        <dbReference type="EMBL" id="SIS54427.1"/>
    </source>
</evidence>
<proteinExistence type="predicted"/>
<dbReference type="Gene3D" id="2.60.40.2340">
    <property type="match status" value="2"/>
</dbReference>
<comment type="caution">
    <text evidence="2">The sequence shown here is derived from an EMBL/GenBank/DDBJ whole genome shotgun (WGS) entry which is preliminary data.</text>
</comment>
<reference evidence="2 3" key="1">
    <citation type="submission" date="2017-01" db="EMBL/GenBank/DDBJ databases">
        <authorList>
            <person name="Varghese N."/>
            <person name="Submissions S."/>
        </authorList>
    </citation>
    <scope>NUCLEOTIDE SEQUENCE [LARGE SCALE GENOMIC DNA]</scope>
    <source>
        <strain evidence="2 3">DSM 2061</strain>
    </source>
</reference>
<dbReference type="EMBL" id="FTOB01000002">
    <property type="protein sequence ID" value="SIS54427.1"/>
    <property type="molecule type" value="Genomic_DNA"/>
</dbReference>
<dbReference type="Pfam" id="PF17963">
    <property type="entry name" value="Big_9"/>
    <property type="match status" value="6"/>
</dbReference>
<gene>
    <name evidence="2" type="ORF">SAMN05421766_102652</name>
</gene>
<name>A0ABY1KNT0_9FLAO</name>
<dbReference type="InterPro" id="IPR051561">
    <property type="entry name" value="FRAS1_ECM"/>
</dbReference>
<dbReference type="InterPro" id="IPR013783">
    <property type="entry name" value="Ig-like_fold"/>
</dbReference>
<dbReference type="Gene3D" id="2.60.40.3440">
    <property type="match status" value="5"/>
</dbReference>
<dbReference type="InterPro" id="IPR000601">
    <property type="entry name" value="PKD_dom"/>
</dbReference>
<evidence type="ECO:0000259" key="1">
    <source>
        <dbReference type="PROSITE" id="PS50093"/>
    </source>
</evidence>
<dbReference type="SMART" id="SM00089">
    <property type="entry name" value="PKD"/>
    <property type="match status" value="1"/>
</dbReference>
<organism evidence="2 3">
    <name type="scientific">Zobellia uliginosa</name>
    <dbReference type="NCBI Taxonomy" id="143224"/>
    <lineage>
        <taxon>Bacteria</taxon>
        <taxon>Pseudomonadati</taxon>
        <taxon>Bacteroidota</taxon>
        <taxon>Flavobacteriia</taxon>
        <taxon>Flavobacteriales</taxon>
        <taxon>Flavobacteriaceae</taxon>
        <taxon>Zobellia</taxon>
    </lineage>
</organism>
<dbReference type="Proteomes" id="UP000185728">
    <property type="component" value="Unassembled WGS sequence"/>
</dbReference>
<dbReference type="CDD" id="cd00146">
    <property type="entry name" value="PKD"/>
    <property type="match status" value="1"/>
</dbReference>
<protein>
    <submittedName>
        <fullName evidence="2">PKD domain-containing protein</fullName>
    </submittedName>
</protein>
<dbReference type="PANTHER" id="PTHR45739:SF8">
    <property type="entry name" value="FRAS1-RELATED EXTRACELLULAR MATRIX PROTEIN 1"/>
    <property type="match status" value="1"/>
</dbReference>
<dbReference type="Pfam" id="PF18911">
    <property type="entry name" value="PKD_4"/>
    <property type="match status" value="1"/>
</dbReference>
<accession>A0ABY1KNT0</accession>
<sequence>MLAILFACTKEVHLLTEVEFDLLGDNTEEGFVNESLATVLTVSPEEIVDEITYSFKYTVKEGEGFFEDGNGAPLVPGEMYLFEGLSLNLNYIGTEAGGHKVLIQAEDLYGFSKELELVYTLKNVPATWTATTADNELLVGGTTIITVTLGDEGAGYTSYERNYNITVGSGEWTKEDGTGLETDTYVQIVPGTYQYNFEATELGTVVLTFDLQDDNGQVITTEVVLEVVEELSSGENDILAFSLPEQMGAAIIDAENQTISVTVPEGSERNIAPSVLSVSEAATVLPGIEAPQDFTNPVVYTVTAENGDEKEWTVTVTEEVRAIEITSFSMNGVEGTISDTEITLELPSGTDVTALVPTIEFIGGSVNPMSGVAQDFSNPIAYTVTEGSMTKVYTVTVTTVANEAPTASDFTVNVLINSVNNSIDVEPHIGDPENDGLTVGIESGPASGTATISGTIISYTPNNGFSGEDEITYTVTDGNNPAVGGTLTIQVNALANQAPTANDFSFSVEANSSNNAIDVSGQISDPENDGLTVGIGSGPANGTATISGTIISYTPNNGFSGEDEITYTVNDGNNPAVSGTLTIQVNALANQAPTANDFSFSVDANSSNNAIDVSGQISDPENDGLTVGIGSGPANGTATISGTIISYTPNNGFSGEDEITYTVTDGNNPAVSGTLTIQVNALANEAPTANDFSFSVEANSSNNAIDVSGQISDPENDGLTVGIGSGPANGTATISGTIISYTPNNGFSGEDEITYTVNDGNNPAVSGTLTIQVNALANEAPTANDFSFSVEANSSNNAIDVSGQISDPENDGLTVGIGSGPFNGSATISGTIISYSPNNGFSGNDVITYTVSDGNNPAVSGTLTIQVNALANEAPTANDFTFTVPGNSTNNAIDVSGQISDPENDGLTVGIGSGPANGTATVSGTIISYTPNNGFSGEDQITYTVKDPSNPEVSATLTITVTNLAPDAVASGPSSAAPNSLVSFTGSASSDPNGDSLTYSWNFGDGNTSNEMNPSHTYTGSGDYDVELTVNDGNGGSDSMTISISIETPITFNRTTGVYTAPAGSNVTIEIVTANATGKGDATLEVRTAPGGTLRLSLINTWNTTPGNPESDMKSGSFTMPTNGEVYLSGSHTNRIPPEGINVTGITISNSLGGSIGDYMDDNYPIPQ</sequence>
<keyword evidence="3" id="KW-1185">Reference proteome</keyword>
<dbReference type="RefSeq" id="WP_076454441.1">
    <property type="nucleotide sequence ID" value="NZ_FTOB01000002.1"/>
</dbReference>
<dbReference type="PANTHER" id="PTHR45739">
    <property type="entry name" value="MATRIX PROTEIN, PUTATIVE-RELATED"/>
    <property type="match status" value="1"/>
</dbReference>
<dbReference type="InterPro" id="IPR035986">
    <property type="entry name" value="PKD_dom_sf"/>
</dbReference>
<dbReference type="InterPro" id="IPR022409">
    <property type="entry name" value="PKD/Chitinase_dom"/>
</dbReference>
<evidence type="ECO:0000313" key="3">
    <source>
        <dbReference type="Proteomes" id="UP000185728"/>
    </source>
</evidence>